<comment type="caution">
    <text evidence="2">The sequence shown here is derived from an EMBL/GenBank/DDBJ whole genome shotgun (WGS) entry which is preliminary data.</text>
</comment>
<dbReference type="AlphaFoldDB" id="A0A9D4IWF7"/>
<proteinExistence type="predicted"/>
<evidence type="ECO:0000256" key="1">
    <source>
        <dbReference type="SAM" id="SignalP"/>
    </source>
</evidence>
<dbReference type="Proteomes" id="UP000828390">
    <property type="component" value="Unassembled WGS sequence"/>
</dbReference>
<keyword evidence="1" id="KW-0732">Signal</keyword>
<evidence type="ECO:0000313" key="3">
    <source>
        <dbReference type="Proteomes" id="UP000828390"/>
    </source>
</evidence>
<keyword evidence="3" id="KW-1185">Reference proteome</keyword>
<reference evidence="2" key="1">
    <citation type="journal article" date="2019" name="bioRxiv">
        <title>The Genome of the Zebra Mussel, Dreissena polymorpha: A Resource for Invasive Species Research.</title>
        <authorList>
            <person name="McCartney M.A."/>
            <person name="Auch B."/>
            <person name="Kono T."/>
            <person name="Mallez S."/>
            <person name="Zhang Y."/>
            <person name="Obille A."/>
            <person name="Becker A."/>
            <person name="Abrahante J.E."/>
            <person name="Garbe J."/>
            <person name="Badalamenti J.P."/>
            <person name="Herman A."/>
            <person name="Mangelson H."/>
            <person name="Liachko I."/>
            <person name="Sullivan S."/>
            <person name="Sone E.D."/>
            <person name="Koren S."/>
            <person name="Silverstein K.A.T."/>
            <person name="Beckman K.B."/>
            <person name="Gohl D.M."/>
        </authorList>
    </citation>
    <scope>NUCLEOTIDE SEQUENCE</scope>
    <source>
        <strain evidence="2">Duluth1</strain>
        <tissue evidence="2">Whole animal</tissue>
    </source>
</reference>
<dbReference type="EMBL" id="JAIWYP010000008">
    <property type="protein sequence ID" value="KAH3787177.1"/>
    <property type="molecule type" value="Genomic_DNA"/>
</dbReference>
<feature type="chain" id="PRO_5038735757" evidence="1">
    <location>
        <begin position="25"/>
        <end position="195"/>
    </location>
</feature>
<name>A0A9D4IWF7_DREPO</name>
<organism evidence="2 3">
    <name type="scientific">Dreissena polymorpha</name>
    <name type="common">Zebra mussel</name>
    <name type="synonym">Mytilus polymorpha</name>
    <dbReference type="NCBI Taxonomy" id="45954"/>
    <lineage>
        <taxon>Eukaryota</taxon>
        <taxon>Metazoa</taxon>
        <taxon>Spiralia</taxon>
        <taxon>Lophotrochozoa</taxon>
        <taxon>Mollusca</taxon>
        <taxon>Bivalvia</taxon>
        <taxon>Autobranchia</taxon>
        <taxon>Heteroconchia</taxon>
        <taxon>Euheterodonta</taxon>
        <taxon>Imparidentia</taxon>
        <taxon>Neoheterodontei</taxon>
        <taxon>Myida</taxon>
        <taxon>Dreissenoidea</taxon>
        <taxon>Dreissenidae</taxon>
        <taxon>Dreissena</taxon>
    </lineage>
</organism>
<feature type="signal peptide" evidence="1">
    <location>
        <begin position="1"/>
        <end position="24"/>
    </location>
</feature>
<evidence type="ECO:0000313" key="2">
    <source>
        <dbReference type="EMBL" id="KAH3787177.1"/>
    </source>
</evidence>
<protein>
    <submittedName>
        <fullName evidence="2">Uncharacterized protein</fullName>
    </submittedName>
</protein>
<sequence length="195" mass="22371">MEEVIRTCLGIILWMIVTCRLATAQVLLEELQQLKIDPLDLNGTEPYTELTIDEIISRARGGNDMAQNLTLTDDGKVLAELDMRLTHEQFYNLYDRQGNYNDSLPRRKRSKTGWKLERSKRKAILRWPESVVPYRFVTGHFTGKDEYMIRTAMKDGRSTRVSVSGPQSGATGMSCAFRTALVAILNWVWWEVSSH</sequence>
<reference evidence="2" key="2">
    <citation type="submission" date="2020-11" db="EMBL/GenBank/DDBJ databases">
        <authorList>
            <person name="McCartney M.A."/>
            <person name="Auch B."/>
            <person name="Kono T."/>
            <person name="Mallez S."/>
            <person name="Becker A."/>
            <person name="Gohl D.M."/>
            <person name="Silverstein K.A.T."/>
            <person name="Koren S."/>
            <person name="Bechman K.B."/>
            <person name="Herman A."/>
            <person name="Abrahante J.E."/>
            <person name="Garbe J."/>
        </authorList>
    </citation>
    <scope>NUCLEOTIDE SEQUENCE</scope>
    <source>
        <strain evidence="2">Duluth1</strain>
        <tissue evidence="2">Whole animal</tissue>
    </source>
</reference>
<gene>
    <name evidence="2" type="ORF">DPMN_165297</name>
</gene>
<accession>A0A9D4IWF7</accession>